<proteinExistence type="predicted"/>
<dbReference type="EMBL" id="JAJIRN010000002">
    <property type="protein sequence ID" value="MCV2367324.1"/>
    <property type="molecule type" value="Genomic_DNA"/>
</dbReference>
<name>A0ABT2YBA3_9BURK</name>
<dbReference type="Proteomes" id="UP001209701">
    <property type="component" value="Unassembled WGS sequence"/>
</dbReference>
<sequence length="77" mass="8539">MSSSPEFKAAMAHYKIVVVKHGAESAQAQAAFAEIVRHAPAEYIDEAYAVARAHFNGDRPGNHRRGEAQVMSLFKRR</sequence>
<protein>
    <submittedName>
        <fullName evidence="1">Uncharacterized protein</fullName>
    </submittedName>
</protein>
<gene>
    <name evidence="1" type="ORF">LNV07_04350</name>
</gene>
<accession>A0ABT2YBA3</accession>
<evidence type="ECO:0000313" key="1">
    <source>
        <dbReference type="EMBL" id="MCV2367324.1"/>
    </source>
</evidence>
<comment type="caution">
    <text evidence="1">The sequence shown here is derived from an EMBL/GenBank/DDBJ whole genome shotgun (WGS) entry which is preliminary data.</text>
</comment>
<organism evidence="1 2">
    <name type="scientific">Roseateles oligotrophus</name>
    <dbReference type="NCBI Taxonomy" id="1769250"/>
    <lineage>
        <taxon>Bacteria</taxon>
        <taxon>Pseudomonadati</taxon>
        <taxon>Pseudomonadota</taxon>
        <taxon>Betaproteobacteria</taxon>
        <taxon>Burkholderiales</taxon>
        <taxon>Sphaerotilaceae</taxon>
        <taxon>Roseateles</taxon>
    </lineage>
</organism>
<reference evidence="1 2" key="1">
    <citation type="submission" date="2021-11" db="EMBL/GenBank/DDBJ databases">
        <authorList>
            <person name="Liang Q."/>
            <person name="Mou H."/>
            <person name="Liu Z."/>
        </authorList>
    </citation>
    <scope>NUCLEOTIDE SEQUENCE [LARGE SCALE GENOMIC DNA]</scope>
    <source>
        <strain evidence="1 2">CHU3</strain>
    </source>
</reference>
<keyword evidence="2" id="KW-1185">Reference proteome</keyword>
<evidence type="ECO:0000313" key="2">
    <source>
        <dbReference type="Proteomes" id="UP001209701"/>
    </source>
</evidence>
<dbReference type="RefSeq" id="WP_263569954.1">
    <property type="nucleotide sequence ID" value="NZ_JAJIRN010000002.1"/>
</dbReference>